<dbReference type="NCBIfam" id="NF045794">
    <property type="entry name" value="CsxC_fam"/>
    <property type="match status" value="1"/>
</dbReference>
<protein>
    <recommendedName>
        <fullName evidence="1">DUF7852 domain-containing protein</fullName>
    </recommendedName>
</protein>
<feature type="domain" description="DUF7852" evidence="1">
    <location>
        <begin position="134"/>
        <end position="205"/>
    </location>
</feature>
<accession>A0A562QV96</accession>
<feature type="domain" description="DUF7852" evidence="1">
    <location>
        <begin position="38"/>
        <end position="127"/>
    </location>
</feature>
<evidence type="ECO:0000259" key="1">
    <source>
        <dbReference type="Pfam" id="PF25250"/>
    </source>
</evidence>
<name>A0A562QV96_9BACI</name>
<dbReference type="InterPro" id="IPR057174">
    <property type="entry name" value="DUF7852"/>
</dbReference>
<evidence type="ECO:0000313" key="3">
    <source>
        <dbReference type="Proteomes" id="UP000315711"/>
    </source>
</evidence>
<dbReference type="AlphaFoldDB" id="A0A562QV96"/>
<dbReference type="Pfam" id="PF25250">
    <property type="entry name" value="DUF7852"/>
    <property type="match status" value="2"/>
</dbReference>
<organism evidence="2 3">
    <name type="scientific">Halalkalibacter nanhaiisediminis</name>
    <dbReference type="NCBI Taxonomy" id="688079"/>
    <lineage>
        <taxon>Bacteria</taxon>
        <taxon>Bacillati</taxon>
        <taxon>Bacillota</taxon>
        <taxon>Bacilli</taxon>
        <taxon>Bacillales</taxon>
        <taxon>Bacillaceae</taxon>
        <taxon>Halalkalibacter</taxon>
    </lineage>
</organism>
<gene>
    <name evidence="2" type="ORF">IQ10_00480</name>
</gene>
<sequence length="272" mass="31514">MSEKQHDGKGTEINIPCKVDAETQIPFKDEKTKPILVKKHEKPIIKVPALLAEPKIQIVVEADIPLNPPAVEIKRVLKDVFLTQCKLVPVKFNDKYGDHYGVREVKRAKLFVEGFIRKNIEYAAADCNGVIHDRIANVHFSGFADLKDEDFFLNPILGETKERNARFINPKNSDIPRLDKYFFENSVFYNEQPYCELVEADFFELDFSPSPVEPNEPFKKLREKIVLDLTVKVLQLRQVKVDALGFHHHKHDDYKHDGYKNDDKKHDGYKND</sequence>
<dbReference type="Proteomes" id="UP000315711">
    <property type="component" value="Unassembled WGS sequence"/>
</dbReference>
<evidence type="ECO:0000313" key="2">
    <source>
        <dbReference type="EMBL" id="TWI60056.1"/>
    </source>
</evidence>
<dbReference type="InterPro" id="IPR054845">
    <property type="entry name" value="Exosporium_prot_C"/>
</dbReference>
<keyword evidence="3" id="KW-1185">Reference proteome</keyword>
<proteinExistence type="predicted"/>
<dbReference type="EMBL" id="VLKZ01000001">
    <property type="protein sequence ID" value="TWI60056.1"/>
    <property type="molecule type" value="Genomic_DNA"/>
</dbReference>
<comment type="caution">
    <text evidence="2">The sequence shown here is derived from an EMBL/GenBank/DDBJ whole genome shotgun (WGS) entry which is preliminary data.</text>
</comment>
<reference evidence="2 3" key="1">
    <citation type="journal article" date="2015" name="Stand. Genomic Sci.">
        <title>Genomic Encyclopedia of Bacterial and Archaeal Type Strains, Phase III: the genomes of soil and plant-associated and newly described type strains.</title>
        <authorList>
            <person name="Whitman W.B."/>
            <person name="Woyke T."/>
            <person name="Klenk H.P."/>
            <person name="Zhou Y."/>
            <person name="Lilburn T.G."/>
            <person name="Beck B.J."/>
            <person name="De Vos P."/>
            <person name="Vandamme P."/>
            <person name="Eisen J.A."/>
            <person name="Garrity G."/>
            <person name="Hugenholtz P."/>
            <person name="Kyrpides N.C."/>
        </authorList>
    </citation>
    <scope>NUCLEOTIDE SEQUENCE [LARGE SCALE GENOMIC DNA]</scope>
    <source>
        <strain evidence="2 3">CGMCC 1.10116</strain>
    </source>
</reference>